<gene>
    <name evidence="10" type="ORF">ACCQ41_04070</name>
</gene>
<dbReference type="CDD" id="cd06354">
    <property type="entry name" value="PBP1_PrnA-like"/>
    <property type="match status" value="1"/>
</dbReference>
<keyword evidence="11" id="KW-1185">Reference proteome</keyword>
<feature type="domain" description="ABC transporter substrate-binding protein PnrA-like" evidence="9">
    <location>
        <begin position="85"/>
        <end position="383"/>
    </location>
</feature>
<feature type="signal peptide" evidence="8">
    <location>
        <begin position="1"/>
        <end position="26"/>
    </location>
</feature>
<dbReference type="SUPFAM" id="SSF53822">
    <property type="entry name" value="Periplasmic binding protein-like I"/>
    <property type="match status" value="1"/>
</dbReference>
<dbReference type="RefSeq" id="WP_410031120.1">
    <property type="nucleotide sequence ID" value="NZ_JBGMEI010000004.1"/>
</dbReference>
<evidence type="ECO:0000256" key="3">
    <source>
        <dbReference type="ARBA" id="ARBA00022475"/>
    </source>
</evidence>
<evidence type="ECO:0000259" key="9">
    <source>
        <dbReference type="Pfam" id="PF02608"/>
    </source>
</evidence>
<dbReference type="PANTHER" id="PTHR34296:SF2">
    <property type="entry name" value="ABC TRANSPORTER GUANOSINE-BINDING PROTEIN NUPN"/>
    <property type="match status" value="1"/>
</dbReference>
<comment type="subcellular location">
    <subcellularLocation>
        <location evidence="1">Cell membrane</location>
        <topology evidence="1">Lipid-anchor</topology>
    </subcellularLocation>
</comment>
<accession>A0ABW9MAA9</accession>
<dbReference type="InterPro" id="IPR003760">
    <property type="entry name" value="PnrA-like"/>
</dbReference>
<dbReference type="Pfam" id="PF02608">
    <property type="entry name" value="Bmp"/>
    <property type="match status" value="1"/>
</dbReference>
<evidence type="ECO:0000256" key="1">
    <source>
        <dbReference type="ARBA" id="ARBA00004193"/>
    </source>
</evidence>
<dbReference type="Gene3D" id="3.40.50.2300">
    <property type="match status" value="2"/>
</dbReference>
<keyword evidence="6" id="KW-0449">Lipoprotein</keyword>
<evidence type="ECO:0000313" key="11">
    <source>
        <dbReference type="Proteomes" id="UP001637996"/>
    </source>
</evidence>
<evidence type="ECO:0000256" key="6">
    <source>
        <dbReference type="ARBA" id="ARBA00023288"/>
    </source>
</evidence>
<name>A0ABW9MAA9_9FIRM</name>
<dbReference type="Proteomes" id="UP001637996">
    <property type="component" value="Unassembled WGS sequence"/>
</dbReference>
<dbReference type="InterPro" id="IPR050957">
    <property type="entry name" value="BMP_lipoprotein"/>
</dbReference>
<dbReference type="EMBL" id="JBGMEI010000004">
    <property type="protein sequence ID" value="MFO3665417.1"/>
    <property type="molecule type" value="Genomic_DNA"/>
</dbReference>
<organism evidence="10 11">
    <name type="scientific">Anaerococcus martiniensis</name>
    <dbReference type="NCBI Taxonomy" id="3115615"/>
    <lineage>
        <taxon>Bacteria</taxon>
        <taxon>Bacillati</taxon>
        <taxon>Bacillota</taxon>
        <taxon>Tissierellia</taxon>
        <taxon>Tissierellales</taxon>
        <taxon>Peptoniphilaceae</taxon>
        <taxon>Anaerococcus</taxon>
    </lineage>
</organism>
<comment type="similarity">
    <text evidence="2">Belongs to the BMP lipoprotein family.</text>
</comment>
<keyword evidence="5" id="KW-0472">Membrane</keyword>
<evidence type="ECO:0000256" key="2">
    <source>
        <dbReference type="ARBA" id="ARBA00008610"/>
    </source>
</evidence>
<evidence type="ECO:0000256" key="5">
    <source>
        <dbReference type="ARBA" id="ARBA00023136"/>
    </source>
</evidence>
<evidence type="ECO:0000256" key="8">
    <source>
        <dbReference type="SAM" id="SignalP"/>
    </source>
</evidence>
<dbReference type="PANTHER" id="PTHR34296">
    <property type="entry name" value="TRANSCRIPTIONAL ACTIVATOR PROTEIN MED"/>
    <property type="match status" value="1"/>
</dbReference>
<reference evidence="10 11" key="1">
    <citation type="journal article" date="2025" name="Anaerobe">
        <title>Description of Anaerococcus kampingiae sp. nov., Anaerococcus groningensis sp. nov., Anaerococcus martiniensis sp. nov., and Anaerococcus cruorum sp. nov., isolated from human clinical specimens.</title>
        <authorList>
            <person name="Boiten K.E."/>
            <person name="Meijer J."/>
            <person name="van Wezel E.M."/>
            <person name="Veloo A.C.M."/>
        </authorList>
    </citation>
    <scope>NUCLEOTIDE SEQUENCE [LARGE SCALE GENOMIC DNA]</scope>
    <source>
        <strain evidence="10 11">ENR0831</strain>
    </source>
</reference>
<feature type="chain" id="PRO_5045106179" evidence="8">
    <location>
        <begin position="27"/>
        <end position="394"/>
    </location>
</feature>
<dbReference type="InterPro" id="IPR028082">
    <property type="entry name" value="Peripla_BP_I"/>
</dbReference>
<comment type="caution">
    <text evidence="10">The sequence shown here is derived from an EMBL/GenBank/DDBJ whole genome shotgun (WGS) entry which is preliminary data.</text>
</comment>
<feature type="region of interest" description="Disordered" evidence="7">
    <location>
        <begin position="26"/>
        <end position="82"/>
    </location>
</feature>
<evidence type="ECO:0000313" key="10">
    <source>
        <dbReference type="EMBL" id="MFO3665417.1"/>
    </source>
</evidence>
<feature type="compositionally biased region" description="Acidic residues" evidence="7">
    <location>
        <begin position="56"/>
        <end position="79"/>
    </location>
</feature>
<evidence type="ECO:0000256" key="7">
    <source>
        <dbReference type="SAM" id="MobiDB-lite"/>
    </source>
</evidence>
<proteinExistence type="inferred from homology"/>
<evidence type="ECO:0000256" key="4">
    <source>
        <dbReference type="ARBA" id="ARBA00022729"/>
    </source>
</evidence>
<dbReference type="PROSITE" id="PS51257">
    <property type="entry name" value="PROKAR_LIPOPROTEIN"/>
    <property type="match status" value="1"/>
</dbReference>
<keyword evidence="4 8" id="KW-0732">Signal</keyword>
<keyword evidence="3" id="KW-1003">Cell membrane</keyword>
<sequence>MKIKNFMSIATALSLSLVLASCGANTGENTNETTDNETKVEEQADQTSDQEKEAESPEEGAAEAPEEDKEEAAEAEPTGEEVSLTMVTDFGGVNDKSFNQSAYEGLQQAEEEGKATFDYIESHKEADYVPNLESALDSESDLILTVGFALFPATDEAAEENPERNYVIIDNTNENDRENLLGVTFADHQNSFLVGYIAGMQTETNKVGFVGGITGVIIDRFEYGFRAGVEQAARDKGEDIEVEVQYANSFSDQAAGKNIADRMYQEGADVIFHAAGGVGIGVIEAAKENNKWVIGVDRDQQDEAPDNMLVSTVKGVGDAVRLIIDEYAQGKFEAGDQRFTLADGDAVTIAYADNGIVSQEIKDKVEELKQQIIDGKIEVPENKEQAIDQEWIKE</sequence>
<protein>
    <submittedName>
        <fullName evidence="10">BMP family protein</fullName>
    </submittedName>
</protein>